<accession>W7JA33</accession>
<dbReference type="EC" id="3.4.24.77" evidence="3"/>
<evidence type="ECO:0000256" key="2">
    <source>
        <dbReference type="ARBA" id="ARBA00006571"/>
    </source>
</evidence>
<evidence type="ECO:0000256" key="5">
    <source>
        <dbReference type="ARBA" id="ARBA00022723"/>
    </source>
</evidence>
<dbReference type="EMBL" id="AYXG01000066">
    <property type="protein sequence ID" value="EWC62904.1"/>
    <property type="molecule type" value="Genomic_DNA"/>
</dbReference>
<dbReference type="InterPro" id="IPR024079">
    <property type="entry name" value="MetalloPept_cat_dom_sf"/>
</dbReference>
<feature type="chain" id="PRO_5044489843" description="Extracellular small neutral protease" evidence="11">
    <location>
        <begin position="29"/>
        <end position="188"/>
    </location>
</feature>
<sequence length="188" mass="19326">MFRRTFALVTTALAVGAGVIAGAAPASAAPAPAPAAVVTLTYDDSLAAEFKSAVAQGAANWNASVTNVRLVKAASGQRVNIRVIADNGWPRATLGPVRPTGSGTVWFGREAVNDGYNVVRIITHEFGHSLGLPDRRTGLCSDLMSGSSAPVSCANALPNATERAQVQRNYASALVAQPARTTILVDAA</sequence>
<dbReference type="InterPro" id="IPR000013">
    <property type="entry name" value="Peptidase_M7"/>
</dbReference>
<dbReference type="InterPro" id="IPR006026">
    <property type="entry name" value="Peptidase_Metallo"/>
</dbReference>
<dbReference type="SUPFAM" id="SSF55486">
    <property type="entry name" value="Metalloproteases ('zincins'), catalytic domain"/>
    <property type="match status" value="1"/>
</dbReference>
<evidence type="ECO:0000256" key="7">
    <source>
        <dbReference type="ARBA" id="ARBA00029927"/>
    </source>
</evidence>
<evidence type="ECO:0000313" key="13">
    <source>
        <dbReference type="EMBL" id="EWC62904.1"/>
    </source>
</evidence>
<dbReference type="PRINTS" id="PR00787">
    <property type="entry name" value="NEUTRALPTASE"/>
</dbReference>
<evidence type="ECO:0000256" key="3">
    <source>
        <dbReference type="ARBA" id="ARBA00012325"/>
    </source>
</evidence>
<dbReference type="Proteomes" id="UP000019277">
    <property type="component" value="Unassembled WGS sequence"/>
</dbReference>
<keyword evidence="11" id="KW-0732">Signal</keyword>
<comment type="catalytic activity">
    <reaction evidence="1">
        <text>Hydrolyzes proteins with a preference for Tyr or Phe in the P1' position. Has no action on amino-acid p-nitroanilides.</text>
        <dbReference type="EC" id="3.4.24.77"/>
    </reaction>
</comment>
<accession>A0A8E2WW81</accession>
<keyword evidence="13" id="KW-0645">Protease</keyword>
<keyword evidence="6" id="KW-0482">Metalloprotease</keyword>
<protein>
    <recommendedName>
        <fullName evidence="4">Extracellular small neutral protease</fullName>
        <ecNumber evidence="3">3.4.24.77</ecNumber>
    </recommendedName>
    <alternativeName>
        <fullName evidence="7">Snapalysin</fullName>
    </alternativeName>
</protein>
<feature type="signal peptide" evidence="11">
    <location>
        <begin position="1"/>
        <end position="28"/>
    </location>
</feature>
<feature type="disulfide bond" evidence="10">
    <location>
        <begin position="140"/>
        <end position="153"/>
    </location>
</feature>
<feature type="active site" evidence="8">
    <location>
        <position position="125"/>
    </location>
</feature>
<name>W7JA33_9PSEU</name>
<dbReference type="STRING" id="909613.UO65_1766"/>
<feature type="binding site" evidence="9">
    <location>
        <position position="134"/>
    </location>
    <ligand>
        <name>Zn(2+)</name>
        <dbReference type="ChEBI" id="CHEBI:29105"/>
        <note>catalytic</note>
    </ligand>
</feature>
<dbReference type="GO" id="GO:0006508">
    <property type="term" value="P:proteolysis"/>
    <property type="evidence" value="ECO:0007669"/>
    <property type="project" value="UniProtKB-KW"/>
</dbReference>
<proteinExistence type="inferred from homology"/>
<reference evidence="13 14" key="1">
    <citation type="journal article" date="2014" name="Genome Announc.">
        <title>Draft Genome Sequence of the Antitrypanosomally Active Sponge-Associated Bacterium Actinokineospora sp. Strain EG49.</title>
        <authorList>
            <person name="Harjes J."/>
            <person name="Ryu T."/>
            <person name="Abdelmohsen U.R."/>
            <person name="Moitinho-Silva L."/>
            <person name="Horn H."/>
            <person name="Ravasi T."/>
            <person name="Hentschel U."/>
        </authorList>
    </citation>
    <scope>NUCLEOTIDE SEQUENCE [LARGE SCALE GENOMIC DNA]</scope>
    <source>
        <strain evidence="13 14">EG49</strain>
    </source>
</reference>
<dbReference type="GO" id="GO:0005576">
    <property type="term" value="C:extracellular region"/>
    <property type="evidence" value="ECO:0007669"/>
    <property type="project" value="InterPro"/>
</dbReference>
<dbReference type="RefSeq" id="WP_035280422.1">
    <property type="nucleotide sequence ID" value="NZ_AYXG01000066.1"/>
</dbReference>
<dbReference type="PIRSF" id="PIRSF016573">
    <property type="entry name" value="Peptidase_M7"/>
    <property type="match status" value="1"/>
</dbReference>
<feature type="binding site" evidence="9">
    <location>
        <position position="124"/>
    </location>
    <ligand>
        <name>Zn(2+)</name>
        <dbReference type="ChEBI" id="CHEBI:29105"/>
        <note>catalytic</note>
    </ligand>
</feature>
<evidence type="ECO:0000313" key="14">
    <source>
        <dbReference type="Proteomes" id="UP000019277"/>
    </source>
</evidence>
<dbReference type="Gene3D" id="3.40.390.10">
    <property type="entry name" value="Collagenase (Catalytic Domain)"/>
    <property type="match status" value="1"/>
</dbReference>
<dbReference type="PATRIC" id="fig|909613.9.peg.1777"/>
<feature type="binding site" evidence="9">
    <location>
        <position position="128"/>
    </location>
    <ligand>
        <name>Zn(2+)</name>
        <dbReference type="ChEBI" id="CHEBI:29105"/>
        <note>catalytic</note>
    </ligand>
</feature>
<comment type="cofactor">
    <cofactor evidence="9">
        <name>Zn(2+)</name>
        <dbReference type="ChEBI" id="CHEBI:29105"/>
    </cofactor>
    <text evidence="9">Binds 1 zinc ion per subunit.</text>
</comment>
<dbReference type="AlphaFoldDB" id="W7JA33"/>
<evidence type="ECO:0000256" key="6">
    <source>
        <dbReference type="ARBA" id="ARBA00023049"/>
    </source>
</evidence>
<evidence type="ECO:0000256" key="1">
    <source>
        <dbReference type="ARBA" id="ARBA00000612"/>
    </source>
</evidence>
<keyword evidence="6" id="KW-0378">Hydrolase</keyword>
<evidence type="ECO:0000256" key="9">
    <source>
        <dbReference type="PIRSR" id="PIRSR016573-2"/>
    </source>
</evidence>
<feature type="domain" description="Peptidase metallopeptidase" evidence="12">
    <location>
        <begin position="30"/>
        <end position="172"/>
    </location>
</feature>
<comment type="caution">
    <text evidence="13">The sequence shown here is derived from an EMBL/GenBank/DDBJ whole genome shotgun (WGS) entry which is preliminary data.</text>
</comment>
<evidence type="ECO:0000256" key="11">
    <source>
        <dbReference type="SAM" id="SignalP"/>
    </source>
</evidence>
<organism evidence="13 14">
    <name type="scientific">Actinokineospora spheciospongiae</name>
    <dbReference type="NCBI Taxonomy" id="909613"/>
    <lineage>
        <taxon>Bacteria</taxon>
        <taxon>Bacillati</taxon>
        <taxon>Actinomycetota</taxon>
        <taxon>Actinomycetes</taxon>
        <taxon>Pseudonocardiales</taxon>
        <taxon>Pseudonocardiaceae</taxon>
        <taxon>Actinokineospora</taxon>
    </lineage>
</organism>
<evidence type="ECO:0000256" key="8">
    <source>
        <dbReference type="PIRSR" id="PIRSR016573-1"/>
    </source>
</evidence>
<keyword evidence="14" id="KW-1185">Reference proteome</keyword>
<evidence type="ECO:0000259" key="12">
    <source>
        <dbReference type="SMART" id="SM00235"/>
    </source>
</evidence>
<dbReference type="SMART" id="SM00235">
    <property type="entry name" value="ZnMc"/>
    <property type="match status" value="1"/>
</dbReference>
<dbReference type="eggNOG" id="COG5640">
    <property type="taxonomic scope" value="Bacteria"/>
</dbReference>
<gene>
    <name evidence="13" type="ORF">UO65_1766</name>
</gene>
<keyword evidence="5 9" id="KW-0479">Metal-binding</keyword>
<comment type="similarity">
    <text evidence="2">Belongs to the peptidase M7 family.</text>
</comment>
<evidence type="ECO:0000256" key="10">
    <source>
        <dbReference type="PIRSR" id="PIRSR016573-3"/>
    </source>
</evidence>
<keyword evidence="9" id="KW-0862">Zinc</keyword>
<dbReference type="OrthoDB" id="5243084at2"/>
<dbReference type="Pfam" id="PF02031">
    <property type="entry name" value="Peptidase_M7"/>
    <property type="match status" value="1"/>
</dbReference>
<dbReference type="GO" id="GO:0004222">
    <property type="term" value="F:metalloendopeptidase activity"/>
    <property type="evidence" value="ECO:0007669"/>
    <property type="project" value="InterPro"/>
</dbReference>
<evidence type="ECO:0000256" key="4">
    <source>
        <dbReference type="ARBA" id="ARBA00019129"/>
    </source>
</evidence>
<dbReference type="GO" id="GO:0008270">
    <property type="term" value="F:zinc ion binding"/>
    <property type="evidence" value="ECO:0007669"/>
    <property type="project" value="InterPro"/>
</dbReference>